<reference evidence="2" key="1">
    <citation type="submission" date="2016-11" db="EMBL/GenBank/DDBJ databases">
        <authorList>
            <person name="Varghese N."/>
            <person name="Submissions S."/>
        </authorList>
    </citation>
    <scope>NUCLEOTIDE SEQUENCE [LARGE SCALE GENOMIC DNA]</scope>
    <source>
        <strain evidence="2">UWOS</strain>
    </source>
</reference>
<dbReference type="EMBL" id="FRAW01000001">
    <property type="protein sequence ID" value="SHK12793.1"/>
    <property type="molecule type" value="Genomic_DNA"/>
</dbReference>
<accession>A0A1M6PXU3</accession>
<evidence type="ECO:0000313" key="2">
    <source>
        <dbReference type="Proteomes" id="UP000184275"/>
    </source>
</evidence>
<proteinExistence type="predicted"/>
<evidence type="ECO:0000313" key="1">
    <source>
        <dbReference type="EMBL" id="SHK12793.1"/>
    </source>
</evidence>
<gene>
    <name evidence="1" type="ORF">SAMN05720469_101168</name>
</gene>
<keyword evidence="2" id="KW-1185">Reference proteome</keyword>
<dbReference type="Proteomes" id="UP000184275">
    <property type="component" value="Unassembled WGS sequence"/>
</dbReference>
<sequence>MLRFARNDVKGRFRGKLGMMYEKELPRQAEHDKLVKNWRNKRNSVQGECRDRPLAGWHDRTAAADAEGVQQLTPQMAVCLQADLQNMHVPKRCGRLAPVADVSVALFSLQKLSKFQVENKRKPYLP</sequence>
<protein>
    <submittedName>
        <fullName evidence="1">Uncharacterized protein</fullName>
    </submittedName>
</protein>
<name>A0A1M6PXU3_9BACT</name>
<dbReference type="AlphaFoldDB" id="A0A1M6PXU3"/>
<organism evidence="1 2">
    <name type="scientific">Fibrobacter intestinalis</name>
    <dbReference type="NCBI Taxonomy" id="28122"/>
    <lineage>
        <taxon>Bacteria</taxon>
        <taxon>Pseudomonadati</taxon>
        <taxon>Fibrobacterota</taxon>
        <taxon>Fibrobacteria</taxon>
        <taxon>Fibrobacterales</taxon>
        <taxon>Fibrobacteraceae</taxon>
        <taxon>Fibrobacter</taxon>
    </lineage>
</organism>